<accession>A0ABW0HY94</accession>
<dbReference type="Pfam" id="PF00395">
    <property type="entry name" value="SLH"/>
    <property type="match status" value="3"/>
</dbReference>
<dbReference type="Gene3D" id="2.60.40.10">
    <property type="entry name" value="Immunoglobulins"/>
    <property type="match status" value="1"/>
</dbReference>
<sequence>MNGTKRIAVSPGRQLKFMLSGLLLVLSLLSPLAGKVAYAARDPLSGEGTEENPWKITKAADLHAIGQGDYLWSGHYLLVNDIILTYDFYPIGFGDDSGFSGTFDGNGKKISGLQINRPDDDNVGLFSKIENGHVFDLTVETGNGGIIGHDNVGIIAGLMEQTEEDSWASLMFVSAKGDVKGNKNVGGLVGSASGVDDNSNLVFAYNHMGRGTVTGANSVGGLAGFLMTGTVYNSHAEAAVTGGGLDPDEIGDSMGGLLGYADDAQILRSYSTGTVGSTIFTIDNIGGLIGASSNSKIYHSYSTSNIIGTRFVGGLMGFSFEDFVQNSYAAGYVGTTFGPANGLIGINYNELSNVIASYWDTQASGQPDGDVSDAHLYGIGRNTNQMKNKATFTSDSEDEDNNWDFEHVWYMENGRYPQLYAGMDIRFNMEPLYVSVKNVSEQNIQINMDSRSLGYGHRISVYRADNNDTPVDTFHAGTYASASFTLHTSGINDGWHELDDGYYFVNQYGNRTSVFYPRIFIDSTSPVWGNDASITQDEDSAGDVVLSWDEATDGTGSGVRYYHMYVNGVPELNPVYGTTYTLTAPSTSAAYEVEAVDWAGNKSTTRLSIGGTPSTTSVSGTRNVVIGTMNIPSYTATVLGAPSYMQPPFSSSVYGGTLTFYVDGVVKTDNVQLSSVISALPPYGMFPLNNYNDLTEGVHTLKAVYSGYSGNFHGTDYKVNPSEGTFDITVSGLNVTSSDPSGAENDGKTKLVVAPAVTTGHKLVYRNFGSSDVIVPNIGDVLDLTDYTDLPEGGIVSATSFDKIGVVELDTGTGKVIHIGQTFAIVMNEPEGPGAATGLTVTSSDPSGAANDGMTKLTVTPGATTGHKLVYRNFESGNVIVPNVDEVLTGYANLPAEGLIPAANGDKIGVAEVDTLTGKVVRFGQTTAVVAAEPPVITPGPSTSIPVTNDIEVLVNGKVENLGKSKTSEFGGVKTTTVTIDPVKLQAKLDAEGSHAVVTIPVKTAADSIIGELNGQIVKSMEKASATLVLQTEKATYTLPAQQINIDALSEKLGKSVALADIKVQIEIAVPAADQIKWVENAAAKGTFTLVAPPVEFTVRGTYGDKTVEVTHFNAYVERTIAIPEGVDPSKITTGVVVDPDGTVRHVPTKVVVIDGKSYVKINSLTNSTYSVVWHPLEFADMTKHWAKDAVNDMGSRMVIEGTGNGQFSPDRTITRAEFAVIVVRGLGLKLESGASAFPDVKASDWYGSAVNTAVKYGLISGFEDGTFRPNEQITREQAMSIIAKAMKVTGLKGKLPAQSVDAVLRSFADAAAASNWAKNGIADSVQAGIVSGRGEAGLAPKAFVTRAEVAMMVRNLLQKSDLI</sequence>
<feature type="domain" description="SLH" evidence="1">
    <location>
        <begin position="1234"/>
        <end position="1297"/>
    </location>
</feature>
<name>A0ABW0HY94_9BACL</name>
<dbReference type="Gene3D" id="2.160.20.110">
    <property type="match status" value="1"/>
</dbReference>
<dbReference type="EMBL" id="JBHSMI010000028">
    <property type="protein sequence ID" value="MFC5404832.1"/>
    <property type="molecule type" value="Genomic_DNA"/>
</dbReference>
<dbReference type="RefSeq" id="WP_378136054.1">
    <property type="nucleotide sequence ID" value="NZ_JBHSMI010000028.1"/>
</dbReference>
<dbReference type="PANTHER" id="PTHR43308:SF5">
    <property type="entry name" value="S-LAYER PROTEIN _ PEPTIDOGLYCAN ENDO-BETA-N-ACETYLGLUCOSAMINIDASE"/>
    <property type="match status" value="1"/>
</dbReference>
<proteinExistence type="predicted"/>
<dbReference type="InterPro" id="IPR051465">
    <property type="entry name" value="Cell_Envelope_Struct_Comp"/>
</dbReference>
<evidence type="ECO:0000313" key="3">
    <source>
        <dbReference type="Proteomes" id="UP001596113"/>
    </source>
</evidence>
<reference evidence="3" key="1">
    <citation type="journal article" date="2019" name="Int. J. Syst. Evol. Microbiol.">
        <title>The Global Catalogue of Microorganisms (GCM) 10K type strain sequencing project: providing services to taxonomists for standard genome sequencing and annotation.</title>
        <authorList>
            <consortium name="The Broad Institute Genomics Platform"/>
            <consortium name="The Broad Institute Genome Sequencing Center for Infectious Disease"/>
            <person name="Wu L."/>
            <person name="Ma J."/>
        </authorList>
    </citation>
    <scope>NUCLEOTIDE SEQUENCE [LARGE SCALE GENOMIC DNA]</scope>
    <source>
        <strain evidence="3">CGMCC 1.18575</strain>
    </source>
</reference>
<dbReference type="PROSITE" id="PS51272">
    <property type="entry name" value="SLH"/>
    <property type="match status" value="3"/>
</dbReference>
<keyword evidence="3" id="KW-1185">Reference proteome</keyword>
<comment type="caution">
    <text evidence="2">The sequence shown here is derived from an EMBL/GenBank/DDBJ whole genome shotgun (WGS) entry which is preliminary data.</text>
</comment>
<organism evidence="2 3">
    <name type="scientific">Cohnella soli</name>
    <dbReference type="NCBI Taxonomy" id="425005"/>
    <lineage>
        <taxon>Bacteria</taxon>
        <taxon>Bacillati</taxon>
        <taxon>Bacillota</taxon>
        <taxon>Bacilli</taxon>
        <taxon>Bacillales</taxon>
        <taxon>Paenibacillaceae</taxon>
        <taxon>Cohnella</taxon>
    </lineage>
</organism>
<protein>
    <submittedName>
        <fullName evidence="2">S-layer homology domain-containing protein</fullName>
    </submittedName>
</protein>
<gene>
    <name evidence="2" type="ORF">ACFPOF_18995</name>
</gene>
<feature type="domain" description="SLH" evidence="1">
    <location>
        <begin position="1174"/>
        <end position="1233"/>
    </location>
</feature>
<dbReference type="PANTHER" id="PTHR43308">
    <property type="entry name" value="OUTER MEMBRANE PROTEIN ALPHA-RELATED"/>
    <property type="match status" value="1"/>
</dbReference>
<feature type="domain" description="SLH" evidence="1">
    <location>
        <begin position="1305"/>
        <end position="1364"/>
    </location>
</feature>
<dbReference type="Proteomes" id="UP001596113">
    <property type="component" value="Unassembled WGS sequence"/>
</dbReference>
<evidence type="ECO:0000259" key="1">
    <source>
        <dbReference type="PROSITE" id="PS51272"/>
    </source>
</evidence>
<evidence type="ECO:0000313" key="2">
    <source>
        <dbReference type="EMBL" id="MFC5404832.1"/>
    </source>
</evidence>
<dbReference type="InterPro" id="IPR001119">
    <property type="entry name" value="SLH_dom"/>
</dbReference>
<dbReference type="InterPro" id="IPR013783">
    <property type="entry name" value="Ig-like_fold"/>
</dbReference>